<keyword evidence="1" id="KW-0808">Transferase</keyword>
<dbReference type="EMBL" id="OX451737">
    <property type="protein sequence ID" value="CAI8597018.1"/>
    <property type="molecule type" value="Genomic_DNA"/>
</dbReference>
<gene>
    <name evidence="3" type="ORF">VFH_II061960</name>
</gene>
<organism evidence="3 4">
    <name type="scientific">Vicia faba</name>
    <name type="common">Broad bean</name>
    <name type="synonym">Faba vulgaris</name>
    <dbReference type="NCBI Taxonomy" id="3906"/>
    <lineage>
        <taxon>Eukaryota</taxon>
        <taxon>Viridiplantae</taxon>
        <taxon>Streptophyta</taxon>
        <taxon>Embryophyta</taxon>
        <taxon>Tracheophyta</taxon>
        <taxon>Spermatophyta</taxon>
        <taxon>Magnoliopsida</taxon>
        <taxon>eudicotyledons</taxon>
        <taxon>Gunneridae</taxon>
        <taxon>Pentapetalae</taxon>
        <taxon>rosids</taxon>
        <taxon>fabids</taxon>
        <taxon>Fabales</taxon>
        <taxon>Fabaceae</taxon>
        <taxon>Papilionoideae</taxon>
        <taxon>50 kb inversion clade</taxon>
        <taxon>NPAAA clade</taxon>
        <taxon>Hologalegina</taxon>
        <taxon>IRL clade</taxon>
        <taxon>Fabeae</taxon>
        <taxon>Vicia</taxon>
    </lineage>
</organism>
<dbReference type="SUPFAM" id="SSF53901">
    <property type="entry name" value="Thiolase-like"/>
    <property type="match status" value="1"/>
</dbReference>
<dbReference type="GO" id="GO:0010142">
    <property type="term" value="P:farnesyl diphosphate biosynthetic process, mevalonate pathway"/>
    <property type="evidence" value="ECO:0007669"/>
    <property type="project" value="InterPro"/>
</dbReference>
<proteinExistence type="predicted"/>
<dbReference type="AlphaFoldDB" id="A0AAV0ZIJ8"/>
<sequence length="118" mass="13486">MHITSLYATFVSLIHDKNSPLEGERVILFSYGSGLISTMFSLQLCEAKHPFSLSNLSRVMDVAEKLKSRQEFPPEKFIETLKLMEHSYGGKDYVSARIVAFYIQAHSISRKCRSNLMH</sequence>
<name>A0AAV0ZIJ8_VICFA</name>
<dbReference type="InterPro" id="IPR013746">
    <property type="entry name" value="HMG_CoA_synt_C_dom"/>
</dbReference>
<dbReference type="Proteomes" id="UP001157006">
    <property type="component" value="Chromosome 2"/>
</dbReference>
<evidence type="ECO:0000313" key="4">
    <source>
        <dbReference type="Proteomes" id="UP001157006"/>
    </source>
</evidence>
<feature type="domain" description="Hydroxymethylglutaryl-coenzyme A synthase C-terminal" evidence="2">
    <location>
        <begin position="1"/>
        <end position="95"/>
    </location>
</feature>
<dbReference type="Pfam" id="PF08540">
    <property type="entry name" value="HMG_CoA_synt_C"/>
    <property type="match status" value="1"/>
</dbReference>
<dbReference type="InterPro" id="IPR016039">
    <property type="entry name" value="Thiolase-like"/>
</dbReference>
<evidence type="ECO:0000256" key="1">
    <source>
        <dbReference type="ARBA" id="ARBA00022679"/>
    </source>
</evidence>
<dbReference type="GO" id="GO:0006084">
    <property type="term" value="P:acetyl-CoA metabolic process"/>
    <property type="evidence" value="ECO:0007669"/>
    <property type="project" value="InterPro"/>
</dbReference>
<protein>
    <recommendedName>
        <fullName evidence="2">Hydroxymethylglutaryl-coenzyme A synthase C-terminal domain-containing protein</fullName>
    </recommendedName>
</protein>
<keyword evidence="4" id="KW-1185">Reference proteome</keyword>
<dbReference type="Gene3D" id="3.40.47.10">
    <property type="match status" value="1"/>
</dbReference>
<dbReference type="PANTHER" id="PTHR43323">
    <property type="entry name" value="3-HYDROXY-3-METHYLGLUTARYL COENZYME A SYNTHASE"/>
    <property type="match status" value="1"/>
</dbReference>
<evidence type="ECO:0000259" key="2">
    <source>
        <dbReference type="Pfam" id="PF08540"/>
    </source>
</evidence>
<evidence type="ECO:0000313" key="3">
    <source>
        <dbReference type="EMBL" id="CAI8597018.1"/>
    </source>
</evidence>
<dbReference type="GO" id="GO:0004421">
    <property type="term" value="F:hydroxymethylglutaryl-CoA synthase activity"/>
    <property type="evidence" value="ECO:0007669"/>
    <property type="project" value="InterPro"/>
</dbReference>
<accession>A0AAV0ZIJ8</accession>
<dbReference type="PANTHER" id="PTHR43323:SF2">
    <property type="entry name" value="HYDROXYMETHYLGLUTARYL-COA SYNTHASE"/>
    <property type="match status" value="1"/>
</dbReference>
<reference evidence="3 4" key="1">
    <citation type="submission" date="2023-01" db="EMBL/GenBank/DDBJ databases">
        <authorList>
            <person name="Kreplak J."/>
        </authorList>
    </citation>
    <scope>NUCLEOTIDE SEQUENCE [LARGE SCALE GENOMIC DNA]</scope>
</reference>